<sequence>MRTMEASSLAWQLPLPTLKTTSTMPGLNLPRMTPRIRTHNPTIQHRRYVGVRVESKNPNCNSLFPRNGRRL</sequence>
<name>A9NW58_PICSI</name>
<evidence type="ECO:0000313" key="1">
    <source>
        <dbReference type="EMBL" id="ABK24869.1"/>
    </source>
</evidence>
<protein>
    <submittedName>
        <fullName evidence="1">Uncharacterized protein</fullName>
    </submittedName>
</protein>
<dbReference type="AlphaFoldDB" id="A9NW58"/>
<reference evidence="1" key="1">
    <citation type="journal article" date="2008" name="BMC Genomics">
        <title>A conifer genomics resource of 200,000 spruce (Picea spp.) ESTs and 6,464 high-quality, sequence-finished full-length cDNAs for Sitka spruce (Picea sitchensis).</title>
        <authorList>
            <person name="Ralph S.G."/>
            <person name="Chun H.J."/>
            <person name="Kolosova N."/>
            <person name="Cooper D."/>
            <person name="Oddy C."/>
            <person name="Ritland C.E."/>
            <person name="Kirkpatrick R."/>
            <person name="Moore R."/>
            <person name="Barber S."/>
            <person name="Holt R.A."/>
            <person name="Jones S.J."/>
            <person name="Marra M.A."/>
            <person name="Douglas C.J."/>
            <person name="Ritland K."/>
            <person name="Bohlmann J."/>
        </authorList>
    </citation>
    <scope>NUCLEOTIDE SEQUENCE</scope>
    <source>
        <tissue evidence="1">Bark</tissue>
    </source>
</reference>
<organism evidence="1">
    <name type="scientific">Picea sitchensis</name>
    <name type="common">Sitka spruce</name>
    <name type="synonym">Pinus sitchensis</name>
    <dbReference type="NCBI Taxonomy" id="3332"/>
    <lineage>
        <taxon>Eukaryota</taxon>
        <taxon>Viridiplantae</taxon>
        <taxon>Streptophyta</taxon>
        <taxon>Embryophyta</taxon>
        <taxon>Tracheophyta</taxon>
        <taxon>Spermatophyta</taxon>
        <taxon>Pinopsida</taxon>
        <taxon>Pinidae</taxon>
        <taxon>Conifers I</taxon>
        <taxon>Pinales</taxon>
        <taxon>Pinaceae</taxon>
        <taxon>Picea</taxon>
    </lineage>
</organism>
<proteinExistence type="evidence at transcript level"/>
<dbReference type="EMBL" id="EF085565">
    <property type="protein sequence ID" value="ABK24869.1"/>
    <property type="molecule type" value="mRNA"/>
</dbReference>
<accession>A9NW58</accession>